<evidence type="ECO:0000313" key="6">
    <source>
        <dbReference type="EMBL" id="UQA96864.1"/>
    </source>
</evidence>
<sequence>MSRPKPPAPPPVSPPTAPAPTPAQLMDQLAQAAALYYRNFAAVAAECDLTLMQGKMLGLLRRPMPMRTLADLLACDASNVTGIVDRLAARGLVRREPDPADRRVKRVMLTEQGEETVRRIRSELMSNLTGLENLGEEDRRSFQRLLSAVLPVTST</sequence>
<dbReference type="InterPro" id="IPR000835">
    <property type="entry name" value="HTH_MarR-typ"/>
</dbReference>
<dbReference type="SUPFAM" id="SSF46785">
    <property type="entry name" value="Winged helix' DNA-binding domain"/>
    <property type="match status" value="1"/>
</dbReference>
<evidence type="ECO:0000256" key="4">
    <source>
        <dbReference type="SAM" id="MobiDB-lite"/>
    </source>
</evidence>
<evidence type="ECO:0000313" key="7">
    <source>
        <dbReference type="Proteomes" id="UP000830115"/>
    </source>
</evidence>
<feature type="domain" description="HTH marR-type" evidence="5">
    <location>
        <begin position="22"/>
        <end position="151"/>
    </location>
</feature>
<dbReference type="PROSITE" id="PS50995">
    <property type="entry name" value="HTH_MARR_2"/>
    <property type="match status" value="1"/>
</dbReference>
<dbReference type="EMBL" id="CP086322">
    <property type="protein sequence ID" value="UQA96864.1"/>
    <property type="molecule type" value="Genomic_DNA"/>
</dbReference>
<gene>
    <name evidence="6" type="ORF">K9S39_37775</name>
</gene>
<dbReference type="Proteomes" id="UP000830115">
    <property type="component" value="Chromosome"/>
</dbReference>
<keyword evidence="7" id="KW-1185">Reference proteome</keyword>
<dbReference type="PANTHER" id="PTHR33164:SF99">
    <property type="entry name" value="MARR FAMILY REGULATORY PROTEIN"/>
    <property type="match status" value="1"/>
</dbReference>
<name>A0ABY4MGC3_9ACTN</name>
<proteinExistence type="predicted"/>
<feature type="region of interest" description="Disordered" evidence="4">
    <location>
        <begin position="1"/>
        <end position="20"/>
    </location>
</feature>
<keyword evidence="2" id="KW-0238">DNA-binding</keyword>
<accession>A0ABY4MGC3</accession>
<protein>
    <submittedName>
        <fullName evidence="6">MarR family transcriptional regulator</fullName>
    </submittedName>
</protein>
<evidence type="ECO:0000256" key="1">
    <source>
        <dbReference type="ARBA" id="ARBA00023015"/>
    </source>
</evidence>
<dbReference type="InterPro" id="IPR036388">
    <property type="entry name" value="WH-like_DNA-bd_sf"/>
</dbReference>
<dbReference type="SMART" id="SM00347">
    <property type="entry name" value="HTH_MARR"/>
    <property type="match status" value="1"/>
</dbReference>
<evidence type="ECO:0000256" key="3">
    <source>
        <dbReference type="ARBA" id="ARBA00023163"/>
    </source>
</evidence>
<keyword evidence="3" id="KW-0804">Transcription</keyword>
<dbReference type="PANTHER" id="PTHR33164">
    <property type="entry name" value="TRANSCRIPTIONAL REGULATOR, MARR FAMILY"/>
    <property type="match status" value="1"/>
</dbReference>
<reference evidence="6" key="1">
    <citation type="submission" date="2021-10" db="EMBL/GenBank/DDBJ databases">
        <title>Streptomyces nigrumlapis sp.nov.,an antimicrobial producing actinobacterium isolated from Black Gobi rocks.</title>
        <authorList>
            <person name="Wen Y."/>
            <person name="Zhang W."/>
            <person name="Liu X.G."/>
        </authorList>
    </citation>
    <scope>NUCLEOTIDE SEQUENCE</scope>
    <source>
        <strain evidence="6">ST13-2-2</strain>
    </source>
</reference>
<dbReference type="PRINTS" id="PR00598">
    <property type="entry name" value="HTHMARR"/>
</dbReference>
<evidence type="ECO:0000259" key="5">
    <source>
        <dbReference type="PROSITE" id="PS50995"/>
    </source>
</evidence>
<dbReference type="Pfam" id="PF01047">
    <property type="entry name" value="MarR"/>
    <property type="match status" value="1"/>
</dbReference>
<keyword evidence="1" id="KW-0805">Transcription regulation</keyword>
<organism evidence="6 7">
    <name type="scientific">Streptomyces halobius</name>
    <dbReference type="NCBI Taxonomy" id="2879846"/>
    <lineage>
        <taxon>Bacteria</taxon>
        <taxon>Bacillati</taxon>
        <taxon>Actinomycetota</taxon>
        <taxon>Actinomycetes</taxon>
        <taxon>Kitasatosporales</taxon>
        <taxon>Streptomycetaceae</taxon>
        <taxon>Streptomyces</taxon>
    </lineage>
</organism>
<dbReference type="Gene3D" id="1.10.10.10">
    <property type="entry name" value="Winged helix-like DNA-binding domain superfamily/Winged helix DNA-binding domain"/>
    <property type="match status" value="1"/>
</dbReference>
<evidence type="ECO:0000256" key="2">
    <source>
        <dbReference type="ARBA" id="ARBA00023125"/>
    </source>
</evidence>
<dbReference type="InterPro" id="IPR023187">
    <property type="entry name" value="Tscrpt_reg_MarR-type_CS"/>
</dbReference>
<dbReference type="InterPro" id="IPR036390">
    <property type="entry name" value="WH_DNA-bd_sf"/>
</dbReference>
<dbReference type="RefSeq" id="WP_248867782.1">
    <property type="nucleotide sequence ID" value="NZ_CP086322.1"/>
</dbReference>
<dbReference type="InterPro" id="IPR039422">
    <property type="entry name" value="MarR/SlyA-like"/>
</dbReference>
<dbReference type="PROSITE" id="PS01117">
    <property type="entry name" value="HTH_MARR_1"/>
    <property type="match status" value="1"/>
</dbReference>